<accession>A0A0A9FFH8</accession>
<reference evidence="1" key="1">
    <citation type="submission" date="2014-09" db="EMBL/GenBank/DDBJ databases">
        <authorList>
            <person name="Magalhaes I.L.F."/>
            <person name="Oliveira U."/>
            <person name="Santos F.R."/>
            <person name="Vidigal T.H.D.A."/>
            <person name="Brescovit A.D."/>
            <person name="Santos A.J."/>
        </authorList>
    </citation>
    <scope>NUCLEOTIDE SEQUENCE</scope>
    <source>
        <tissue evidence="1">Shoot tissue taken approximately 20 cm above the soil surface</tissue>
    </source>
</reference>
<name>A0A0A9FFH8_ARUDO</name>
<organism evidence="1">
    <name type="scientific">Arundo donax</name>
    <name type="common">Giant reed</name>
    <name type="synonym">Donax arundinaceus</name>
    <dbReference type="NCBI Taxonomy" id="35708"/>
    <lineage>
        <taxon>Eukaryota</taxon>
        <taxon>Viridiplantae</taxon>
        <taxon>Streptophyta</taxon>
        <taxon>Embryophyta</taxon>
        <taxon>Tracheophyta</taxon>
        <taxon>Spermatophyta</taxon>
        <taxon>Magnoliopsida</taxon>
        <taxon>Liliopsida</taxon>
        <taxon>Poales</taxon>
        <taxon>Poaceae</taxon>
        <taxon>PACMAD clade</taxon>
        <taxon>Arundinoideae</taxon>
        <taxon>Arundineae</taxon>
        <taxon>Arundo</taxon>
    </lineage>
</organism>
<dbReference type="AlphaFoldDB" id="A0A0A9FFH8"/>
<protein>
    <submittedName>
        <fullName evidence="1">Uncharacterized protein</fullName>
    </submittedName>
</protein>
<evidence type="ECO:0000313" key="1">
    <source>
        <dbReference type="EMBL" id="JAE08891.1"/>
    </source>
</evidence>
<proteinExistence type="predicted"/>
<sequence>MVFGAGGGGQCSELLSCDQAFIRQGVSCRRRWRPFPSRLAGVVENLVTRIMRACNRGFLLDVAY</sequence>
<dbReference type="EMBL" id="GBRH01189005">
    <property type="protein sequence ID" value="JAE08891.1"/>
    <property type="molecule type" value="Transcribed_RNA"/>
</dbReference>
<reference evidence="1" key="2">
    <citation type="journal article" date="2015" name="Data Brief">
        <title>Shoot transcriptome of the giant reed, Arundo donax.</title>
        <authorList>
            <person name="Barrero R.A."/>
            <person name="Guerrero F.D."/>
            <person name="Moolhuijzen P."/>
            <person name="Goolsby J.A."/>
            <person name="Tidwell J."/>
            <person name="Bellgard S.E."/>
            <person name="Bellgard M.I."/>
        </authorList>
    </citation>
    <scope>NUCLEOTIDE SEQUENCE</scope>
    <source>
        <tissue evidence="1">Shoot tissue taken approximately 20 cm above the soil surface</tissue>
    </source>
</reference>